<evidence type="ECO:0000256" key="6">
    <source>
        <dbReference type="ARBA" id="ARBA00022692"/>
    </source>
</evidence>
<comment type="similarity">
    <text evidence="14">Belongs to the heme-copper respiratory oxidase family.</text>
</comment>
<feature type="transmembrane region" description="Helical" evidence="15">
    <location>
        <begin position="137"/>
        <end position="155"/>
    </location>
</feature>
<proteinExistence type="inferred from homology"/>
<dbReference type="PANTHER" id="PTHR10422">
    <property type="entry name" value="CYTOCHROME C OXIDASE SUBUNIT 1"/>
    <property type="match status" value="1"/>
</dbReference>
<evidence type="ECO:0000256" key="10">
    <source>
        <dbReference type="ARBA" id="ARBA00022989"/>
    </source>
</evidence>
<reference evidence="17 18" key="1">
    <citation type="submission" date="2021-04" db="EMBL/GenBank/DDBJ databases">
        <authorList>
            <person name="Pira H."/>
            <person name="Risdian C."/>
            <person name="Wink J."/>
        </authorList>
    </citation>
    <scope>NUCLEOTIDE SEQUENCE [LARGE SCALE GENOMIC DNA]</scope>
    <source>
        <strain evidence="17 18">WHA3</strain>
    </source>
</reference>
<feature type="transmembrane region" description="Helical" evidence="15">
    <location>
        <begin position="271"/>
        <end position="295"/>
    </location>
</feature>
<keyword evidence="5 14" id="KW-0679">Respiratory chain</keyword>
<evidence type="ECO:0000256" key="7">
    <source>
        <dbReference type="ARBA" id="ARBA00022723"/>
    </source>
</evidence>
<name>A0ABS6SFX7_9SPHN</name>
<comment type="catalytic activity">
    <reaction evidence="13 15">
        <text>4 Fe(II)-[cytochrome c] + O2 + 8 H(+)(in) = 4 Fe(III)-[cytochrome c] + 2 H2O + 4 H(+)(out)</text>
        <dbReference type="Rhea" id="RHEA:11436"/>
        <dbReference type="Rhea" id="RHEA-COMP:10350"/>
        <dbReference type="Rhea" id="RHEA-COMP:14399"/>
        <dbReference type="ChEBI" id="CHEBI:15377"/>
        <dbReference type="ChEBI" id="CHEBI:15378"/>
        <dbReference type="ChEBI" id="CHEBI:15379"/>
        <dbReference type="ChEBI" id="CHEBI:29033"/>
        <dbReference type="ChEBI" id="CHEBI:29034"/>
        <dbReference type="EC" id="7.1.1.9"/>
    </reaction>
</comment>
<feature type="transmembrane region" description="Helical" evidence="15">
    <location>
        <begin position="186"/>
        <end position="212"/>
    </location>
</feature>
<dbReference type="InterPro" id="IPR033944">
    <property type="entry name" value="Cyt_c_oxase_su1_dom"/>
</dbReference>
<keyword evidence="15" id="KW-0408">Iron</keyword>
<evidence type="ECO:0000256" key="3">
    <source>
        <dbReference type="ARBA" id="ARBA00022448"/>
    </source>
</evidence>
<keyword evidence="15" id="KW-1003">Cell membrane</keyword>
<evidence type="ECO:0000256" key="15">
    <source>
        <dbReference type="RuleBase" id="RU363061"/>
    </source>
</evidence>
<dbReference type="EC" id="7.1.1.9" evidence="15"/>
<feature type="transmembrane region" description="Helical" evidence="15">
    <location>
        <begin position="343"/>
        <end position="366"/>
    </location>
</feature>
<evidence type="ECO:0000256" key="14">
    <source>
        <dbReference type="RuleBase" id="RU000370"/>
    </source>
</evidence>
<evidence type="ECO:0000256" key="11">
    <source>
        <dbReference type="ARBA" id="ARBA00023008"/>
    </source>
</evidence>
<dbReference type="RefSeq" id="WP_218446141.1">
    <property type="nucleotide sequence ID" value="NZ_JAGSPA010000003.1"/>
</dbReference>
<dbReference type="Pfam" id="PF00115">
    <property type="entry name" value="COX1"/>
    <property type="match status" value="1"/>
</dbReference>
<evidence type="ECO:0000313" key="18">
    <source>
        <dbReference type="Proteomes" id="UP000722336"/>
    </source>
</evidence>
<dbReference type="NCBIfam" id="TIGR02891">
    <property type="entry name" value="CtaD_CoxA"/>
    <property type="match status" value="1"/>
</dbReference>
<keyword evidence="7 15" id="KW-0479">Metal-binding</keyword>
<evidence type="ECO:0000256" key="13">
    <source>
        <dbReference type="ARBA" id="ARBA00047816"/>
    </source>
</evidence>
<comment type="subcellular location">
    <subcellularLocation>
        <location evidence="15">Cell membrane</location>
        <topology evidence="15">Multi-pass membrane protein</topology>
    </subcellularLocation>
    <subcellularLocation>
        <location evidence="1">Membrane</location>
        <topology evidence="1">Multi-pass membrane protein</topology>
    </subcellularLocation>
</comment>
<organism evidence="17 18">
    <name type="scientific">Pacificimonas pallii</name>
    <dbReference type="NCBI Taxonomy" id="2827236"/>
    <lineage>
        <taxon>Bacteria</taxon>
        <taxon>Pseudomonadati</taxon>
        <taxon>Pseudomonadota</taxon>
        <taxon>Alphaproteobacteria</taxon>
        <taxon>Sphingomonadales</taxon>
        <taxon>Sphingosinicellaceae</taxon>
        <taxon>Pacificimonas</taxon>
    </lineage>
</organism>
<keyword evidence="9 14" id="KW-0249">Electron transport</keyword>
<dbReference type="InterPro" id="IPR023615">
    <property type="entry name" value="Cyt_c_Oxase_su1_BS"/>
</dbReference>
<dbReference type="PANTHER" id="PTHR10422:SF18">
    <property type="entry name" value="CYTOCHROME C OXIDASE SUBUNIT 1"/>
    <property type="match status" value="1"/>
</dbReference>
<gene>
    <name evidence="17" type="primary">ctaD</name>
    <name evidence="17" type="ORF">KCG44_11055</name>
</gene>
<dbReference type="InterPro" id="IPR023616">
    <property type="entry name" value="Cyt_c_oxase-like_su1_dom"/>
</dbReference>
<comment type="caution">
    <text evidence="17">The sequence shown here is derived from an EMBL/GenBank/DDBJ whole genome shotgun (WGS) entry which is preliminary data.</text>
</comment>
<feature type="transmembrane region" description="Helical" evidence="15">
    <location>
        <begin position="417"/>
        <end position="436"/>
    </location>
</feature>
<evidence type="ECO:0000259" key="16">
    <source>
        <dbReference type="PROSITE" id="PS50855"/>
    </source>
</evidence>
<feature type="transmembrane region" description="Helical" evidence="15">
    <location>
        <begin position="42"/>
        <end position="64"/>
    </location>
</feature>
<evidence type="ECO:0000256" key="5">
    <source>
        <dbReference type="ARBA" id="ARBA00022660"/>
    </source>
</evidence>
<keyword evidence="4 14" id="KW-0349">Heme</keyword>
<comment type="function">
    <text evidence="15">Cytochrome c oxidase is the component of the respiratory chain that catalyzes the reduction of oxygen to water. Subunits 1-3 form the functional core of the enzyme complex. CO I is the catalytic subunit of the enzyme. Electrons originating in cytochrome c are transferred via the copper A center of subunit 2 and heme A of subunit 1 to the bimetallic center formed by heme A3 and copper B.</text>
</comment>
<dbReference type="CDD" id="cd01663">
    <property type="entry name" value="Cyt_c_Oxidase_I"/>
    <property type="match status" value="1"/>
</dbReference>
<keyword evidence="6 14" id="KW-0812">Transmembrane</keyword>
<dbReference type="InterPro" id="IPR000883">
    <property type="entry name" value="Cyt_C_Oxase_1"/>
</dbReference>
<evidence type="ECO:0000256" key="4">
    <source>
        <dbReference type="ARBA" id="ARBA00022617"/>
    </source>
</evidence>
<feature type="transmembrane region" description="Helical" evidence="15">
    <location>
        <begin position="490"/>
        <end position="514"/>
    </location>
</feature>
<feature type="domain" description="Cytochrome oxidase subunit I profile" evidence="16">
    <location>
        <begin position="33"/>
        <end position="554"/>
    </location>
</feature>
<accession>A0ABS6SFX7</accession>
<evidence type="ECO:0000256" key="12">
    <source>
        <dbReference type="ARBA" id="ARBA00023136"/>
    </source>
</evidence>
<evidence type="ECO:0000256" key="8">
    <source>
        <dbReference type="ARBA" id="ARBA00022967"/>
    </source>
</evidence>
<evidence type="ECO:0000256" key="2">
    <source>
        <dbReference type="ARBA" id="ARBA00004673"/>
    </source>
</evidence>
<dbReference type="PROSITE" id="PS50855">
    <property type="entry name" value="COX1"/>
    <property type="match status" value="1"/>
</dbReference>
<dbReference type="EMBL" id="JAGSPA010000003">
    <property type="protein sequence ID" value="MBV7257322.1"/>
    <property type="molecule type" value="Genomic_DNA"/>
</dbReference>
<dbReference type="Proteomes" id="UP000722336">
    <property type="component" value="Unassembled WGS sequence"/>
</dbReference>
<keyword evidence="18" id="KW-1185">Reference proteome</keyword>
<sequence length="554" mass="60932">MATNAPTTSEFTDAHGDDHAHDADHKPAFFARWFLSTNHKDIGTLYLIFALTAGIIGGAISGIMRAELAAPGMSVITAFTDGNIDAAYHMWNVFITAHGLIMVFFMVMPAMIGGFGNWIVPLMIGAPDMAFPRMNNVSFWLIVPAFLLLLASMFVPGPAGYDGAGTGWTVYPTLSTAGHPGPAVDLAILSLHLAGASSILGAINFITTIFNMRAPGMTMHKMPLFVWAVLVTAWLLLLSLPVLAGAITMLLTDRNFGTTFFDPAGGGDPVLYQHLFWFFGHPEVYIMILPGFGIISQVIATFSRKPAFGYLGMAYAMVAIGFIGFIVWAHHMYTVGMDVNVKLYFTAATMIIAVPTGVKIFSWIATMWGGSLSFETPMLWAIGFIVMFTLGGVTGVILSNAGVDTYFHDTYYVVAHFHYVLSLGAVFAIFAGWYYWWPKMTGKMYSELLGKLHFWIFFVGVNVLFFPMHFLGQDGMPRRIPDYPDMYAEYNAWATYGYGIMVIGLIPFFLNIIYSFAAGKKAADNPWGEGATTLEWTLTSPPPFHQFETLPEIK</sequence>
<feature type="transmembrane region" description="Helical" evidence="15">
    <location>
        <begin position="378"/>
        <end position="397"/>
    </location>
</feature>
<evidence type="ECO:0000256" key="1">
    <source>
        <dbReference type="ARBA" id="ARBA00004141"/>
    </source>
</evidence>
<feature type="transmembrane region" description="Helical" evidence="15">
    <location>
        <begin position="307"/>
        <end position="331"/>
    </location>
</feature>
<dbReference type="InterPro" id="IPR014241">
    <property type="entry name" value="Cyt_c_oxidase_su1_bac"/>
</dbReference>
<protein>
    <recommendedName>
        <fullName evidence="15">Cytochrome c oxidase subunit 1</fullName>
        <ecNumber evidence="15">7.1.1.9</ecNumber>
    </recommendedName>
</protein>
<keyword evidence="11 15" id="KW-0186">Copper</keyword>
<keyword evidence="3 14" id="KW-0813">Transport</keyword>
<feature type="transmembrane region" description="Helical" evidence="15">
    <location>
        <begin position="224"/>
        <end position="251"/>
    </location>
</feature>
<evidence type="ECO:0000313" key="17">
    <source>
        <dbReference type="EMBL" id="MBV7257322.1"/>
    </source>
</evidence>
<dbReference type="PROSITE" id="PS00077">
    <property type="entry name" value="COX1_CUB"/>
    <property type="match status" value="1"/>
</dbReference>
<keyword evidence="12 15" id="KW-0472">Membrane</keyword>
<keyword evidence="8" id="KW-1278">Translocase</keyword>
<feature type="transmembrane region" description="Helical" evidence="15">
    <location>
        <begin position="448"/>
        <end position="470"/>
    </location>
</feature>
<feature type="transmembrane region" description="Helical" evidence="15">
    <location>
        <begin position="100"/>
        <end position="125"/>
    </location>
</feature>
<keyword evidence="10 15" id="KW-1133">Transmembrane helix</keyword>
<comment type="pathway">
    <text evidence="2 15">Energy metabolism; oxidative phosphorylation.</text>
</comment>
<evidence type="ECO:0000256" key="9">
    <source>
        <dbReference type="ARBA" id="ARBA00022982"/>
    </source>
</evidence>